<dbReference type="AlphaFoldDB" id="A0A6P4AW66"/>
<dbReference type="KEGG" id="zju:125423452"/>
<feature type="transmembrane region" description="Helical" evidence="1">
    <location>
        <begin position="95"/>
        <end position="115"/>
    </location>
</feature>
<proteinExistence type="predicted"/>
<dbReference type="Pfam" id="PF13968">
    <property type="entry name" value="DUF4220"/>
    <property type="match status" value="1"/>
</dbReference>
<evidence type="ECO:0000313" key="4">
    <source>
        <dbReference type="RefSeq" id="XP_015901647.3"/>
    </source>
</evidence>
<evidence type="ECO:0000259" key="2">
    <source>
        <dbReference type="Pfam" id="PF13968"/>
    </source>
</evidence>
<name>A0A6P4AW66_ZIZJJ</name>
<keyword evidence="1" id="KW-1133">Transmembrane helix</keyword>
<sequence>MQIPLYKSVTKLWDAWNLRGFVLLSLCLQTLLVLFAPFRKRTANKLVIIIIWSAYSLSDWAATFAIGLMSSSSSSSGVKDDHNQYHDVSDSLKGFWAPFLLFHLGGPDNITAFALEDNELWLRYLLGFVFQVIAVGYVFILTLDNQNNNNKLWIPTILIFVAGIIKCFERTRALYLASEDRIRNSIIIGKNNLLREFSFNRNYSNHHGHKIELIQSAFNFFGIFKGLLADVILTLKDRKNIQQFFLSTNAEEAYLVIEAELNFIYDAFYTKAVVVHTKKGYIFRTISMGLLMISLIYFSLIEKRDFIHKSDVHITYVLLVDALCLDAIALLMRILSDWTVMAFENESSSFLAKSLQNFISFKWFSRFRSYTSIEHGSKYYLVMVMRFLFRRWSETVPGFSFTSYNLNKTQSFGLSENFVYGLVFKNISNNNKPLTINQWRIIFLELHQKSLATGDNLETAWNIFLSRGEWVLEKYNSNLDSNILEILLSSVTDGDGDGDYDESIMMWHFATELCYYTEEEDQQDHDHDYDQYRECSKLISDYLLYLLVKKPKMISSVAGIAKGKFQETCEEATKFFGQKELSSPEEYYIRGYDRIIAWTEASEEIPSMSNNFQFEGGSVFSGACCLAKTLRELGNKKWEITCKVLVEMLCYAASHCRALIHYRQLSEGGQLLTFVWLLMIHFGLWEIYQTSERSSKPE</sequence>
<keyword evidence="1" id="KW-0472">Membrane</keyword>
<dbReference type="PANTHER" id="PTHR31325">
    <property type="entry name" value="OS01G0798800 PROTEIN-RELATED"/>
    <property type="match status" value="1"/>
</dbReference>
<dbReference type="GeneID" id="125423452"/>
<keyword evidence="1" id="KW-0812">Transmembrane</keyword>
<protein>
    <submittedName>
        <fullName evidence="4">Uncharacterized protein LOC125423452</fullName>
    </submittedName>
</protein>
<evidence type="ECO:0000313" key="3">
    <source>
        <dbReference type="Proteomes" id="UP001652623"/>
    </source>
</evidence>
<accession>A0A6P4AW66</accession>
<dbReference type="InParanoid" id="A0A6P4AW66"/>
<feature type="domain" description="DUF4220" evidence="2">
    <location>
        <begin position="52"/>
        <end position="402"/>
    </location>
</feature>
<gene>
    <name evidence="4" type="primary">LOC125423452</name>
</gene>
<feature type="transmembrane region" description="Helical" evidence="1">
    <location>
        <begin position="122"/>
        <end position="140"/>
    </location>
</feature>
<organism evidence="3 4">
    <name type="scientific">Ziziphus jujuba</name>
    <name type="common">Chinese jujube</name>
    <name type="synonym">Ziziphus sativa</name>
    <dbReference type="NCBI Taxonomy" id="326968"/>
    <lineage>
        <taxon>Eukaryota</taxon>
        <taxon>Viridiplantae</taxon>
        <taxon>Streptophyta</taxon>
        <taxon>Embryophyta</taxon>
        <taxon>Tracheophyta</taxon>
        <taxon>Spermatophyta</taxon>
        <taxon>Magnoliopsida</taxon>
        <taxon>eudicotyledons</taxon>
        <taxon>Gunneridae</taxon>
        <taxon>Pentapetalae</taxon>
        <taxon>rosids</taxon>
        <taxon>fabids</taxon>
        <taxon>Rosales</taxon>
        <taxon>Rhamnaceae</taxon>
        <taxon>Paliureae</taxon>
        <taxon>Ziziphus</taxon>
    </lineage>
</organism>
<reference evidence="4" key="1">
    <citation type="submission" date="2025-08" db="UniProtKB">
        <authorList>
            <consortium name="RefSeq"/>
        </authorList>
    </citation>
    <scope>IDENTIFICATION</scope>
    <source>
        <tissue evidence="4">Seedling</tissue>
    </source>
</reference>
<feature type="transmembrane region" description="Helical" evidence="1">
    <location>
        <begin position="20"/>
        <end position="39"/>
    </location>
</feature>
<feature type="transmembrane region" description="Helical" evidence="1">
    <location>
        <begin position="46"/>
        <end position="69"/>
    </location>
</feature>
<dbReference type="InterPro" id="IPR025315">
    <property type="entry name" value="DUF4220"/>
</dbReference>
<feature type="transmembrane region" description="Helical" evidence="1">
    <location>
        <begin position="281"/>
        <end position="301"/>
    </location>
</feature>
<dbReference type="Pfam" id="PF04578">
    <property type="entry name" value="DUF594"/>
    <property type="match status" value="1"/>
</dbReference>
<dbReference type="RefSeq" id="XP_015901647.3">
    <property type="nucleotide sequence ID" value="XM_016046161.3"/>
</dbReference>
<evidence type="ECO:0000256" key="1">
    <source>
        <dbReference type="SAM" id="Phobius"/>
    </source>
</evidence>
<dbReference type="SMR" id="A0A6P4AW66"/>
<keyword evidence="3" id="KW-1185">Reference proteome</keyword>
<dbReference type="Proteomes" id="UP001652623">
    <property type="component" value="Chromosome 3"/>
</dbReference>
<dbReference type="InterPro" id="IPR007658">
    <property type="entry name" value="DUF594"/>
</dbReference>
<feature type="transmembrane region" description="Helical" evidence="1">
    <location>
        <begin position="152"/>
        <end position="168"/>
    </location>
</feature>